<dbReference type="Proteomes" id="UP001524944">
    <property type="component" value="Unassembled WGS sequence"/>
</dbReference>
<accession>A0ABT1Y0X9</accession>
<dbReference type="GO" id="GO:0032259">
    <property type="term" value="P:methylation"/>
    <property type="evidence" value="ECO:0007669"/>
    <property type="project" value="UniProtKB-KW"/>
</dbReference>
<reference evidence="9 10" key="1">
    <citation type="submission" date="2022-08" db="EMBL/GenBank/DDBJ databases">
        <title>Proteogenomics of the novel Dehalobacterium formicoaceticum strain EZ94 highlights a key role of methyltransferases during anaerobic dichloromethane degradation.</title>
        <authorList>
            <person name="Wasmund K."/>
        </authorList>
    </citation>
    <scope>NUCLEOTIDE SEQUENCE [LARGE SCALE GENOMIC DNA]</scope>
    <source>
        <strain evidence="9 10">EZ94</strain>
    </source>
</reference>
<comment type="similarity">
    <text evidence="1">Belongs to the vitamin-B12 dependent methionine synthase family.</text>
</comment>
<evidence type="ECO:0000256" key="1">
    <source>
        <dbReference type="ARBA" id="ARBA00010398"/>
    </source>
</evidence>
<dbReference type="InterPro" id="IPR000489">
    <property type="entry name" value="Pterin-binding_dom"/>
</dbReference>
<dbReference type="RefSeq" id="WP_089609979.1">
    <property type="nucleotide sequence ID" value="NZ_CP022121.1"/>
</dbReference>
<organism evidence="9 10">
    <name type="scientific">Dehalobacterium formicoaceticum</name>
    <dbReference type="NCBI Taxonomy" id="51515"/>
    <lineage>
        <taxon>Bacteria</taxon>
        <taxon>Bacillati</taxon>
        <taxon>Bacillota</taxon>
        <taxon>Clostridia</taxon>
        <taxon>Eubacteriales</taxon>
        <taxon>Peptococcaceae</taxon>
        <taxon>Dehalobacterium</taxon>
    </lineage>
</organism>
<evidence type="ECO:0000256" key="6">
    <source>
        <dbReference type="ARBA" id="ARBA00023285"/>
    </source>
</evidence>
<evidence type="ECO:0000313" key="10">
    <source>
        <dbReference type="Proteomes" id="UP001524944"/>
    </source>
</evidence>
<dbReference type="EMBL" id="JANPWE010000001">
    <property type="protein sequence ID" value="MCR6544517.1"/>
    <property type="molecule type" value="Genomic_DNA"/>
</dbReference>
<evidence type="ECO:0000259" key="8">
    <source>
        <dbReference type="PROSITE" id="PS50972"/>
    </source>
</evidence>
<dbReference type="InterPro" id="IPR011005">
    <property type="entry name" value="Dihydropteroate_synth-like_sf"/>
</dbReference>
<dbReference type="InterPro" id="IPR050554">
    <property type="entry name" value="Met_Synthase/Corrinoid"/>
</dbReference>
<dbReference type="PANTHER" id="PTHR45833:SF1">
    <property type="entry name" value="METHIONINE SYNTHASE"/>
    <property type="match status" value="1"/>
</dbReference>
<dbReference type="NCBIfam" id="NF005719">
    <property type="entry name" value="PRK07535.1"/>
    <property type="match status" value="1"/>
</dbReference>
<evidence type="ECO:0000256" key="5">
    <source>
        <dbReference type="ARBA" id="ARBA00022723"/>
    </source>
</evidence>
<dbReference type="PROSITE" id="PS50972">
    <property type="entry name" value="PTERIN_BINDING"/>
    <property type="match status" value="1"/>
</dbReference>
<keyword evidence="2 9" id="KW-0489">Methyltransferase</keyword>
<keyword evidence="5" id="KW-0479">Metal-binding</keyword>
<feature type="domain" description="Pterin-binding" evidence="8">
    <location>
        <begin position="1"/>
        <end position="260"/>
    </location>
</feature>
<keyword evidence="4" id="KW-0808">Transferase</keyword>
<comment type="caution">
    <text evidence="9">The sequence shown here is derived from an EMBL/GenBank/DDBJ whole genome shotgun (WGS) entry which is preliminary data.</text>
</comment>
<sequence>MIVIGELINSTRREIKNAIEERNTALIQEIAKKQVEAGADYLDVNAGAFVDDEIDHLLWLIDVVQAVTDVPLAIDSADPEAIEAGLKAHKGASPMINSVTAEVEKFEAILPLIKQYNAKTIALCLNDDGMPSTADERLAIVKWFCDRFTKEGIPLSDVFLDPLVKPVSVNGSFGNEVLNTLDAINKQYPDIHTTCGLSNVSFGLPVRKLLNQAFFVMCISRGMDSVIIDPLDQGIMSLMYASEVLVDRDEKCAKYLKAVRDGVVSA</sequence>
<keyword evidence="10" id="KW-1185">Reference proteome</keyword>
<keyword evidence="6" id="KW-0170">Cobalt</keyword>
<dbReference type="Pfam" id="PF00809">
    <property type="entry name" value="Pterin_bind"/>
    <property type="match status" value="1"/>
</dbReference>
<dbReference type="PANTHER" id="PTHR45833">
    <property type="entry name" value="METHIONINE SYNTHASE"/>
    <property type="match status" value="1"/>
</dbReference>
<evidence type="ECO:0000256" key="4">
    <source>
        <dbReference type="ARBA" id="ARBA00022679"/>
    </source>
</evidence>
<keyword evidence="3" id="KW-0846">Cobalamin</keyword>
<name>A0ABT1Y0X9_9FIRM</name>
<evidence type="ECO:0000313" key="9">
    <source>
        <dbReference type="EMBL" id="MCR6544517.1"/>
    </source>
</evidence>
<evidence type="ECO:0000256" key="7">
    <source>
        <dbReference type="SAM" id="Coils"/>
    </source>
</evidence>
<dbReference type="SUPFAM" id="SSF51717">
    <property type="entry name" value="Dihydropteroate synthetase-like"/>
    <property type="match status" value="1"/>
</dbReference>
<protein>
    <submittedName>
        <fullName evidence="9">Methyltetrahydrofolate cobalamin methyltransferase</fullName>
    </submittedName>
</protein>
<dbReference type="GO" id="GO:0008168">
    <property type="term" value="F:methyltransferase activity"/>
    <property type="evidence" value="ECO:0007669"/>
    <property type="project" value="UniProtKB-KW"/>
</dbReference>
<gene>
    <name evidence="9" type="ORF">NVS47_03140</name>
</gene>
<evidence type="ECO:0000256" key="2">
    <source>
        <dbReference type="ARBA" id="ARBA00022603"/>
    </source>
</evidence>
<proteinExistence type="inferred from homology"/>
<feature type="coiled-coil region" evidence="7">
    <location>
        <begin position="8"/>
        <end position="36"/>
    </location>
</feature>
<dbReference type="Gene3D" id="3.20.20.20">
    <property type="entry name" value="Dihydropteroate synthase-like"/>
    <property type="match status" value="1"/>
</dbReference>
<evidence type="ECO:0000256" key="3">
    <source>
        <dbReference type="ARBA" id="ARBA00022628"/>
    </source>
</evidence>
<keyword evidence="7" id="KW-0175">Coiled coil</keyword>